<accession>X1N7Z0</accession>
<comment type="caution">
    <text evidence="1">The sequence shown here is derived from an EMBL/GenBank/DDBJ whole genome shotgun (WGS) entry which is preliminary data.</text>
</comment>
<dbReference type="EMBL" id="BARV01026332">
    <property type="protein sequence ID" value="GAI39718.1"/>
    <property type="molecule type" value="Genomic_DNA"/>
</dbReference>
<feature type="non-terminal residue" evidence="1">
    <location>
        <position position="263"/>
    </location>
</feature>
<organism evidence="1">
    <name type="scientific">marine sediment metagenome</name>
    <dbReference type="NCBI Taxonomy" id="412755"/>
    <lineage>
        <taxon>unclassified sequences</taxon>
        <taxon>metagenomes</taxon>
        <taxon>ecological metagenomes</taxon>
    </lineage>
</organism>
<gene>
    <name evidence="1" type="ORF">S06H3_42566</name>
</gene>
<sequence length="263" mass="28529">YNDVSVAGAEHLANLLPNRYGVHWVLIDYDSHIHLIFGQGNYTLQQALDSIVPTPIPDILNQFAMIIGRIIIQQNQDVFKEVATAFEIIFAVSEPIEHNDLANIGIDDHHAKYTDVEAVDAVEAVGLALDDGMVITSQDADLTFLFGRCVLGTIAADYAYLAHRDCLAASDFAVRQSSFGRTFLNSKAGQYLGFSIGFATKMRLQADGSFILGAGTAINEFSIDGTLAGNSDDAVPTEQAVKTYIDGLTGGWSGWFDDGVNFR</sequence>
<feature type="non-terminal residue" evidence="1">
    <location>
        <position position="1"/>
    </location>
</feature>
<name>X1N7Z0_9ZZZZ</name>
<evidence type="ECO:0000313" key="1">
    <source>
        <dbReference type="EMBL" id="GAI39718.1"/>
    </source>
</evidence>
<proteinExistence type="predicted"/>
<protein>
    <submittedName>
        <fullName evidence="1">Uncharacterized protein</fullName>
    </submittedName>
</protein>
<reference evidence="1" key="1">
    <citation type="journal article" date="2014" name="Front. Microbiol.">
        <title>High frequency of phylogenetically diverse reductive dehalogenase-homologous genes in deep subseafloor sedimentary metagenomes.</title>
        <authorList>
            <person name="Kawai M."/>
            <person name="Futagami T."/>
            <person name="Toyoda A."/>
            <person name="Takaki Y."/>
            <person name="Nishi S."/>
            <person name="Hori S."/>
            <person name="Arai W."/>
            <person name="Tsubouchi T."/>
            <person name="Morono Y."/>
            <person name="Uchiyama I."/>
            <person name="Ito T."/>
            <person name="Fujiyama A."/>
            <person name="Inagaki F."/>
            <person name="Takami H."/>
        </authorList>
    </citation>
    <scope>NUCLEOTIDE SEQUENCE</scope>
    <source>
        <strain evidence="1">Expedition CK06-06</strain>
    </source>
</reference>
<dbReference type="AlphaFoldDB" id="X1N7Z0"/>